<dbReference type="CDD" id="cd00161">
    <property type="entry name" value="beta-trefoil_Ricin-like"/>
    <property type="match status" value="1"/>
</dbReference>
<dbReference type="RefSeq" id="XP_056053168.1">
    <property type="nucleotide sequence ID" value="XM_056201414.1"/>
</dbReference>
<dbReference type="AlphaFoldDB" id="A0A9W8QAK4"/>
<dbReference type="PROSITE" id="PS50231">
    <property type="entry name" value="RICIN_B_LECTIN"/>
    <property type="match status" value="1"/>
</dbReference>
<dbReference type="Gene3D" id="2.80.10.50">
    <property type="match status" value="1"/>
</dbReference>
<reference evidence="2" key="1">
    <citation type="journal article" date="2023" name="Access Microbiol">
        <title>De-novo genome assembly for Akanthomyces muscarius, a biocontrol agent of insect agricultural pests.</title>
        <authorList>
            <person name="Erdos Z."/>
            <person name="Studholme D.J."/>
            <person name="Raymond B."/>
            <person name="Sharma M."/>
        </authorList>
    </citation>
    <scope>NUCLEOTIDE SEQUENCE</scope>
    <source>
        <strain evidence="2">Ve6</strain>
    </source>
</reference>
<sequence length="171" mass="18243">MSLNLVGGLFFIRSRLHGKVIHVPGPEAPAVCSSIDVGRAALPKQLFEVTPAAAGDSGEYFFLINVGAKMVLDVEGGEQATGRIIAWTNNATDNQMWRADAVGGGNTGVFYVASKMDGAVLDVRESDEEDGAEIISYPCYETTNQQWEFVDVTTALAEEAAWVNGQGSNGR</sequence>
<organism evidence="2 3">
    <name type="scientific">Akanthomyces muscarius</name>
    <name type="common">Entomopathogenic fungus</name>
    <name type="synonym">Lecanicillium muscarium</name>
    <dbReference type="NCBI Taxonomy" id="2231603"/>
    <lineage>
        <taxon>Eukaryota</taxon>
        <taxon>Fungi</taxon>
        <taxon>Dikarya</taxon>
        <taxon>Ascomycota</taxon>
        <taxon>Pezizomycotina</taxon>
        <taxon>Sordariomycetes</taxon>
        <taxon>Hypocreomycetidae</taxon>
        <taxon>Hypocreales</taxon>
        <taxon>Cordycipitaceae</taxon>
        <taxon>Akanthomyces</taxon>
    </lineage>
</organism>
<name>A0A9W8QAK4_AKAMU</name>
<dbReference type="Pfam" id="PF14200">
    <property type="entry name" value="RicinB_lectin_2"/>
    <property type="match status" value="1"/>
</dbReference>
<dbReference type="Proteomes" id="UP001144673">
    <property type="component" value="Chromosome 4"/>
</dbReference>
<dbReference type="EMBL" id="JAJHUN010000009">
    <property type="protein sequence ID" value="KAJ4151454.1"/>
    <property type="molecule type" value="Genomic_DNA"/>
</dbReference>
<protein>
    <recommendedName>
        <fullName evidence="1">Ricin B lectin domain-containing protein</fullName>
    </recommendedName>
</protein>
<dbReference type="GeneID" id="80899312"/>
<evidence type="ECO:0000259" key="1">
    <source>
        <dbReference type="Pfam" id="PF14200"/>
    </source>
</evidence>
<evidence type="ECO:0000313" key="2">
    <source>
        <dbReference type="EMBL" id="KAJ4151454.1"/>
    </source>
</evidence>
<comment type="caution">
    <text evidence="2">The sequence shown here is derived from an EMBL/GenBank/DDBJ whole genome shotgun (WGS) entry which is preliminary data.</text>
</comment>
<dbReference type="InterPro" id="IPR000772">
    <property type="entry name" value="Ricin_B_lectin"/>
</dbReference>
<proteinExistence type="predicted"/>
<dbReference type="KEGG" id="amus:LMH87_012153"/>
<dbReference type="InterPro" id="IPR035992">
    <property type="entry name" value="Ricin_B-like_lectins"/>
</dbReference>
<gene>
    <name evidence="2" type="ORF">LMH87_012153</name>
</gene>
<evidence type="ECO:0000313" key="3">
    <source>
        <dbReference type="Proteomes" id="UP001144673"/>
    </source>
</evidence>
<keyword evidence="3" id="KW-1185">Reference proteome</keyword>
<feature type="domain" description="Ricin B lectin" evidence="1">
    <location>
        <begin position="44"/>
        <end position="137"/>
    </location>
</feature>
<accession>A0A9W8QAK4</accession>
<dbReference type="SUPFAM" id="SSF50370">
    <property type="entry name" value="Ricin B-like lectins"/>
    <property type="match status" value="1"/>
</dbReference>